<dbReference type="Proteomes" id="UP001165267">
    <property type="component" value="Unassembled WGS sequence"/>
</dbReference>
<evidence type="ECO:0000313" key="9">
    <source>
        <dbReference type="Proteomes" id="UP001165267"/>
    </source>
</evidence>
<keyword evidence="6 8" id="KW-0449">Lipoprotein</keyword>
<dbReference type="InterPro" id="IPR032831">
    <property type="entry name" value="LptM_cons"/>
</dbReference>
<dbReference type="EMBL" id="JANKHG010000014">
    <property type="protein sequence ID" value="MCR2745949.1"/>
    <property type="molecule type" value="Genomic_DNA"/>
</dbReference>
<gene>
    <name evidence="8" type="ORF">NSP04_04730</name>
</gene>
<keyword evidence="2" id="KW-0732">Signal</keyword>
<feature type="compositionally biased region" description="Basic and acidic residues" evidence="7">
    <location>
        <begin position="42"/>
        <end position="52"/>
    </location>
</feature>
<feature type="region of interest" description="Disordered" evidence="7">
    <location>
        <begin position="30"/>
        <end position="52"/>
    </location>
</feature>
<evidence type="ECO:0000256" key="1">
    <source>
        <dbReference type="ARBA" id="ARBA00004459"/>
    </source>
</evidence>
<evidence type="ECO:0000256" key="7">
    <source>
        <dbReference type="SAM" id="MobiDB-lite"/>
    </source>
</evidence>
<reference evidence="8" key="1">
    <citation type="submission" date="2022-07" db="EMBL/GenBank/DDBJ databases">
        <authorList>
            <person name="Xamxidin M."/>
        </authorList>
    </citation>
    <scope>NUCLEOTIDE SEQUENCE</scope>
    <source>
        <strain evidence="8">YS8-69</strain>
    </source>
</reference>
<keyword evidence="9" id="KW-1185">Reference proteome</keyword>
<accession>A0ABT1XFM4</accession>
<dbReference type="NCBIfam" id="NF047847">
    <property type="entry name" value="SS_mature_LptM"/>
    <property type="match status" value="1"/>
</dbReference>
<proteinExistence type="predicted"/>
<keyword evidence="5" id="KW-0998">Cell outer membrane</keyword>
<protein>
    <submittedName>
        <fullName evidence="8">Lipoprotein</fullName>
    </submittedName>
</protein>
<evidence type="ECO:0000256" key="2">
    <source>
        <dbReference type="ARBA" id="ARBA00022729"/>
    </source>
</evidence>
<keyword evidence="4" id="KW-0564">Palmitate</keyword>
<comment type="caution">
    <text evidence="8">The sequence shown here is derived from an EMBL/GenBank/DDBJ whole genome shotgun (WGS) entry which is preliminary data.</text>
</comment>
<evidence type="ECO:0000256" key="4">
    <source>
        <dbReference type="ARBA" id="ARBA00023139"/>
    </source>
</evidence>
<keyword evidence="3" id="KW-0472">Membrane</keyword>
<dbReference type="Pfam" id="PF13627">
    <property type="entry name" value="LptM_cons"/>
    <property type="match status" value="1"/>
</dbReference>
<sequence>MKNSPLRTLAIVTLFALGLNACGQRGPLYLPEPPPPIAKPAGYDKPEQQQNR</sequence>
<evidence type="ECO:0000313" key="8">
    <source>
        <dbReference type="EMBL" id="MCR2745949.1"/>
    </source>
</evidence>
<evidence type="ECO:0000256" key="3">
    <source>
        <dbReference type="ARBA" id="ARBA00023136"/>
    </source>
</evidence>
<organism evidence="8 9">
    <name type="scientific">Limnobacter parvus</name>
    <dbReference type="NCBI Taxonomy" id="2939690"/>
    <lineage>
        <taxon>Bacteria</taxon>
        <taxon>Pseudomonadati</taxon>
        <taxon>Pseudomonadota</taxon>
        <taxon>Betaproteobacteria</taxon>
        <taxon>Burkholderiales</taxon>
        <taxon>Burkholderiaceae</taxon>
        <taxon>Limnobacter</taxon>
    </lineage>
</organism>
<evidence type="ECO:0000256" key="6">
    <source>
        <dbReference type="ARBA" id="ARBA00023288"/>
    </source>
</evidence>
<name>A0ABT1XFM4_9BURK</name>
<comment type="subcellular location">
    <subcellularLocation>
        <location evidence="1">Cell outer membrane</location>
        <topology evidence="1">Lipid-anchor</topology>
    </subcellularLocation>
</comment>
<evidence type="ECO:0000256" key="5">
    <source>
        <dbReference type="ARBA" id="ARBA00023237"/>
    </source>
</evidence>
<dbReference type="RefSeq" id="WP_257511175.1">
    <property type="nucleotide sequence ID" value="NZ_JANKHG010000014.1"/>
</dbReference>